<proteinExistence type="predicted"/>
<protein>
    <submittedName>
        <fullName evidence="1">Uncharacterized protein</fullName>
    </submittedName>
</protein>
<accession>A0A9P6ZEL1</accession>
<comment type="caution">
    <text evidence="1">The sequence shown here is derived from an EMBL/GenBank/DDBJ whole genome shotgun (WGS) entry which is preliminary data.</text>
</comment>
<name>A0A9P6ZEL1_9FUNG</name>
<gene>
    <name evidence="1" type="ORF">G6F50_000387</name>
</gene>
<keyword evidence="2" id="KW-1185">Reference proteome</keyword>
<reference evidence="1 2" key="1">
    <citation type="journal article" date="2020" name="Microb. Genom.">
        <title>Genetic diversity of clinical and environmental Mucorales isolates obtained from an investigation of mucormycosis cases among solid organ transplant recipients.</title>
        <authorList>
            <person name="Nguyen M.H."/>
            <person name="Kaul D."/>
            <person name="Muto C."/>
            <person name="Cheng S.J."/>
            <person name="Richter R.A."/>
            <person name="Bruno V.M."/>
            <person name="Liu G."/>
            <person name="Beyhan S."/>
            <person name="Sundermann A.J."/>
            <person name="Mounaud S."/>
            <person name="Pasculle A.W."/>
            <person name="Nierman W.C."/>
            <person name="Driscoll E."/>
            <person name="Cumbie R."/>
            <person name="Clancy C.J."/>
            <person name="Dupont C.L."/>
        </authorList>
    </citation>
    <scope>NUCLEOTIDE SEQUENCE [LARGE SCALE GENOMIC DNA]</scope>
    <source>
        <strain evidence="1 2">GL24</strain>
    </source>
</reference>
<dbReference type="Proteomes" id="UP000740926">
    <property type="component" value="Unassembled WGS sequence"/>
</dbReference>
<organism evidence="1 2">
    <name type="scientific">Rhizopus delemar</name>
    <dbReference type="NCBI Taxonomy" id="936053"/>
    <lineage>
        <taxon>Eukaryota</taxon>
        <taxon>Fungi</taxon>
        <taxon>Fungi incertae sedis</taxon>
        <taxon>Mucoromycota</taxon>
        <taxon>Mucoromycotina</taxon>
        <taxon>Mucoromycetes</taxon>
        <taxon>Mucorales</taxon>
        <taxon>Mucorineae</taxon>
        <taxon>Rhizopodaceae</taxon>
        <taxon>Rhizopus</taxon>
    </lineage>
</organism>
<dbReference type="EMBL" id="JAANIU010000021">
    <property type="protein sequence ID" value="KAG1576227.1"/>
    <property type="molecule type" value="Genomic_DNA"/>
</dbReference>
<evidence type="ECO:0000313" key="2">
    <source>
        <dbReference type="Proteomes" id="UP000740926"/>
    </source>
</evidence>
<dbReference type="OMA" id="DERTAYC"/>
<sequence length="272" mass="30776">MVSDFTRLFHAANSSRVYSANGKYLIKRLLDSIAGMTYDGSFNRFLKFSLIDFAVNMKRITPVPIMDERTTFVETVSQMFKCFGNITGLLSFKWREKKDKQSAAAIFFVQQHKSSSSTLLDGIGVDGSNNTNIVIESSGLNLSTNFDHALEDSIKNIKSGTDALKGIMCKYPNASRKTMERVHVYSVHVIQTCMTLIRYSQKNSKSWKAVECGSGMLPMVFKERKQLIQVYDLFALLFVDLQEQQIVFQTLEDEQLGLVKVDEEDMICSCSI</sequence>
<evidence type="ECO:0000313" key="1">
    <source>
        <dbReference type="EMBL" id="KAG1576227.1"/>
    </source>
</evidence>
<dbReference type="AlphaFoldDB" id="A0A9P6ZEL1"/>